<dbReference type="AlphaFoldDB" id="A0A4Q2EIZ8"/>
<proteinExistence type="inferred from homology"/>
<dbReference type="RefSeq" id="WP_129458037.1">
    <property type="nucleotide sequence ID" value="NZ_PPCV01000002.1"/>
</dbReference>
<dbReference type="Gene3D" id="3.90.1300.10">
    <property type="entry name" value="Amidase signature (AS) domain"/>
    <property type="match status" value="1"/>
</dbReference>
<feature type="domain" description="Amidase" evidence="2">
    <location>
        <begin position="27"/>
        <end position="441"/>
    </location>
</feature>
<dbReference type="SUPFAM" id="SSF75304">
    <property type="entry name" value="Amidase signature (AS) enzymes"/>
    <property type="match status" value="1"/>
</dbReference>
<dbReference type="InterPro" id="IPR036928">
    <property type="entry name" value="AS_sf"/>
</dbReference>
<gene>
    <name evidence="3" type="ORF">C1706_04635</name>
</gene>
<keyword evidence="4" id="KW-1185">Reference proteome</keyword>
<evidence type="ECO:0000256" key="1">
    <source>
        <dbReference type="ARBA" id="ARBA00009199"/>
    </source>
</evidence>
<dbReference type="Proteomes" id="UP000290624">
    <property type="component" value="Unassembled WGS sequence"/>
</dbReference>
<sequence>MQEEHLVSAVEMARRVRAGEWSAETILASALARAEADPELGAFACLTPDLAFEQARRVDAAVTRGERVGPLAGVPVPIKDLAEVAGVPFEAGAALLRGTIADTTDVVAQRLMDADSLTLGKTATPEFGFPPYTEPAGRPPAVTPWDRTRGAGGSSGGAAAAVAAGIVPLAHASDGGGSIRIPAASCGLVGHKPSRGLVSTAPSRVSTPGLACDGVLSRTVADTALGLEVLAPGHGLLAGLEHAPQRLRIGLSVTPIISDTAQVHPAMVAAVEQVAAWLDDLGHDLVDAPRAFPASRWGAFDALWTTGAAGLPLPPQADAGLMPLTRWLRERGRDVTGVQYAAALAEIQKLEWEVEAQWAGLDAVLTPTLAQPPAKVGALRDDADPAGDFAAQIDYTPWTSVANLTGRPSISLPLVRADIDGVTLPLGVMLTGVRGRDAALLALAASLEAAHPWPLTPPRENSPA</sequence>
<organism evidence="3 4">
    <name type="scientific">Propioniciclava flava</name>
    <dbReference type="NCBI Taxonomy" id="2072026"/>
    <lineage>
        <taxon>Bacteria</taxon>
        <taxon>Bacillati</taxon>
        <taxon>Actinomycetota</taxon>
        <taxon>Actinomycetes</taxon>
        <taxon>Propionibacteriales</taxon>
        <taxon>Propionibacteriaceae</taxon>
        <taxon>Propioniciclava</taxon>
    </lineage>
</organism>
<dbReference type="PROSITE" id="PS00571">
    <property type="entry name" value="AMIDASES"/>
    <property type="match status" value="1"/>
</dbReference>
<comment type="similarity">
    <text evidence="1">Belongs to the amidase family.</text>
</comment>
<dbReference type="OrthoDB" id="5175573at2"/>
<name>A0A4Q2EIZ8_9ACTN</name>
<dbReference type="InterPro" id="IPR000120">
    <property type="entry name" value="Amidase"/>
</dbReference>
<evidence type="ECO:0000313" key="3">
    <source>
        <dbReference type="EMBL" id="RXW33133.1"/>
    </source>
</evidence>
<evidence type="ECO:0000313" key="4">
    <source>
        <dbReference type="Proteomes" id="UP000290624"/>
    </source>
</evidence>
<dbReference type="PANTHER" id="PTHR11895:SF7">
    <property type="entry name" value="GLUTAMYL-TRNA(GLN) AMIDOTRANSFERASE SUBUNIT A, MITOCHONDRIAL"/>
    <property type="match status" value="1"/>
</dbReference>
<dbReference type="Pfam" id="PF01425">
    <property type="entry name" value="Amidase"/>
    <property type="match status" value="1"/>
</dbReference>
<dbReference type="InterPro" id="IPR020556">
    <property type="entry name" value="Amidase_CS"/>
</dbReference>
<accession>A0A4Q2EIZ8</accession>
<evidence type="ECO:0000259" key="2">
    <source>
        <dbReference type="Pfam" id="PF01425"/>
    </source>
</evidence>
<protein>
    <submittedName>
        <fullName evidence="3">Amidase</fullName>
    </submittedName>
</protein>
<dbReference type="InterPro" id="IPR023631">
    <property type="entry name" value="Amidase_dom"/>
</dbReference>
<dbReference type="PANTHER" id="PTHR11895">
    <property type="entry name" value="TRANSAMIDASE"/>
    <property type="match status" value="1"/>
</dbReference>
<dbReference type="EMBL" id="PPCV01000002">
    <property type="protein sequence ID" value="RXW33133.1"/>
    <property type="molecule type" value="Genomic_DNA"/>
</dbReference>
<comment type="caution">
    <text evidence="3">The sequence shown here is derived from an EMBL/GenBank/DDBJ whole genome shotgun (WGS) entry which is preliminary data.</text>
</comment>
<dbReference type="GO" id="GO:0003824">
    <property type="term" value="F:catalytic activity"/>
    <property type="evidence" value="ECO:0007669"/>
    <property type="project" value="InterPro"/>
</dbReference>
<reference evidence="3 4" key="1">
    <citation type="submission" date="2018-01" db="EMBL/GenBank/DDBJ databases">
        <title>Lactibacter flavus gen. nov., sp. nov., a novel bacterium of the family Propionibacteriaceae isolated from raw milk and dairy products.</title>
        <authorList>
            <person name="Wenning M."/>
            <person name="Breitenwieser F."/>
            <person name="Huptas C."/>
            <person name="von Neubeck M."/>
            <person name="Busse H.-J."/>
            <person name="Scherer S."/>
        </authorList>
    </citation>
    <scope>NUCLEOTIDE SEQUENCE [LARGE SCALE GENOMIC DNA]</scope>
    <source>
        <strain evidence="3 4">VG341</strain>
    </source>
</reference>